<dbReference type="SUPFAM" id="SSF55729">
    <property type="entry name" value="Acyl-CoA N-acyltransferases (Nat)"/>
    <property type="match status" value="1"/>
</dbReference>
<evidence type="ECO:0000259" key="3">
    <source>
        <dbReference type="PROSITE" id="PS51186"/>
    </source>
</evidence>
<protein>
    <submittedName>
        <fullName evidence="4">Ribosomal protein S18 acetylase RimI-like enzyme</fullName>
    </submittedName>
</protein>
<proteinExistence type="predicted"/>
<dbReference type="InterPro" id="IPR000182">
    <property type="entry name" value="GNAT_dom"/>
</dbReference>
<comment type="caution">
    <text evidence="4">The sequence shown here is derived from an EMBL/GenBank/DDBJ whole genome shotgun (WGS) entry which is preliminary data.</text>
</comment>
<dbReference type="Pfam" id="PF00583">
    <property type="entry name" value="Acetyltransf_1"/>
    <property type="match status" value="1"/>
</dbReference>
<keyword evidence="4" id="KW-0689">Ribosomal protein</keyword>
<dbReference type="EMBL" id="QKUF01000001">
    <property type="protein sequence ID" value="PZW35849.1"/>
    <property type="molecule type" value="Genomic_DNA"/>
</dbReference>
<reference evidence="4 5" key="1">
    <citation type="submission" date="2018-06" db="EMBL/GenBank/DDBJ databases">
        <title>Genomic Encyclopedia of Archaeal and Bacterial Type Strains, Phase II (KMG-II): from individual species to whole genera.</title>
        <authorList>
            <person name="Goeker M."/>
        </authorList>
    </citation>
    <scope>NUCLEOTIDE SEQUENCE [LARGE SCALE GENOMIC DNA]</scope>
    <source>
        <strain evidence="4 5">ATCC BAA-1881</strain>
    </source>
</reference>
<dbReference type="Proteomes" id="UP000248806">
    <property type="component" value="Unassembled WGS sequence"/>
</dbReference>
<dbReference type="CDD" id="cd04301">
    <property type="entry name" value="NAT_SF"/>
    <property type="match status" value="1"/>
</dbReference>
<keyword evidence="1" id="KW-0808">Transferase</keyword>
<keyword evidence="2" id="KW-0012">Acyltransferase</keyword>
<dbReference type="OrthoDB" id="160586at2"/>
<dbReference type="InterPro" id="IPR016181">
    <property type="entry name" value="Acyl_CoA_acyltransferase"/>
</dbReference>
<dbReference type="PROSITE" id="PS51186">
    <property type="entry name" value="GNAT"/>
    <property type="match status" value="1"/>
</dbReference>
<sequence length="288" mass="33653">MYTVRQLTPADVHAVERLLRSSEYIYQRFTLEELPLLLERYPCMGVFSNQTTLTSFLLVQTVNPPVAWIGGFGVSWTESRSYIEHLDRLLEALMQPLHKAGVQDLYYSGSDMMLDWLRPLLMHRQFEPDRYLYSYDKYDYAVPTQGNQQVTIRPVNPATDMPALLTIEHACFEELWRYDEAAFRDIARTHPYFVVAEQRGHVVGYQFNALDAEMGYLIRIAVHPSAERQGIGARLMTEAVRFFERHGATRIMLNTEEQNVHAHRLYEWFGFTRLPQTGFVLRRPLENP</sequence>
<evidence type="ECO:0000256" key="2">
    <source>
        <dbReference type="ARBA" id="ARBA00023315"/>
    </source>
</evidence>
<name>A0A326UN93_THEHA</name>
<dbReference type="PANTHER" id="PTHR43072">
    <property type="entry name" value="N-ACETYLTRANSFERASE"/>
    <property type="match status" value="1"/>
</dbReference>
<gene>
    <name evidence="4" type="ORF">EI42_00012</name>
</gene>
<accession>A0A326UN93</accession>
<dbReference type="AlphaFoldDB" id="A0A326UN93"/>
<organism evidence="4 5">
    <name type="scientific">Thermosporothrix hazakensis</name>
    <dbReference type="NCBI Taxonomy" id="644383"/>
    <lineage>
        <taxon>Bacteria</taxon>
        <taxon>Bacillati</taxon>
        <taxon>Chloroflexota</taxon>
        <taxon>Ktedonobacteria</taxon>
        <taxon>Ktedonobacterales</taxon>
        <taxon>Thermosporotrichaceae</taxon>
        <taxon>Thermosporothrix</taxon>
    </lineage>
</organism>
<dbReference type="Gene3D" id="3.40.630.30">
    <property type="match status" value="1"/>
</dbReference>
<keyword evidence="4" id="KW-0687">Ribonucleoprotein</keyword>
<dbReference type="RefSeq" id="WP_111317483.1">
    <property type="nucleotide sequence ID" value="NZ_BIFX01000001.1"/>
</dbReference>
<keyword evidence="5" id="KW-1185">Reference proteome</keyword>
<feature type="domain" description="N-acetyltransferase" evidence="3">
    <location>
        <begin position="150"/>
        <end position="286"/>
    </location>
</feature>
<dbReference type="PANTHER" id="PTHR43072:SF23">
    <property type="entry name" value="UPF0039 PROTEIN C11D3.02C"/>
    <property type="match status" value="1"/>
</dbReference>
<dbReference type="GO" id="GO:0005840">
    <property type="term" value="C:ribosome"/>
    <property type="evidence" value="ECO:0007669"/>
    <property type="project" value="UniProtKB-KW"/>
</dbReference>
<dbReference type="GO" id="GO:0016747">
    <property type="term" value="F:acyltransferase activity, transferring groups other than amino-acyl groups"/>
    <property type="evidence" value="ECO:0007669"/>
    <property type="project" value="InterPro"/>
</dbReference>
<evidence type="ECO:0000256" key="1">
    <source>
        <dbReference type="ARBA" id="ARBA00022679"/>
    </source>
</evidence>
<evidence type="ECO:0000313" key="4">
    <source>
        <dbReference type="EMBL" id="PZW35849.1"/>
    </source>
</evidence>
<evidence type="ECO:0000313" key="5">
    <source>
        <dbReference type="Proteomes" id="UP000248806"/>
    </source>
</evidence>